<keyword evidence="2" id="KW-1185">Reference proteome</keyword>
<dbReference type="RefSeq" id="XP_053017751.1">
    <property type="nucleotide sequence ID" value="XM_053166540.1"/>
</dbReference>
<evidence type="ECO:0000313" key="2">
    <source>
        <dbReference type="Proteomes" id="UP001164743"/>
    </source>
</evidence>
<organism evidence="1 2">
    <name type="scientific">Puccinia triticina</name>
    <dbReference type="NCBI Taxonomy" id="208348"/>
    <lineage>
        <taxon>Eukaryota</taxon>
        <taxon>Fungi</taxon>
        <taxon>Dikarya</taxon>
        <taxon>Basidiomycota</taxon>
        <taxon>Pucciniomycotina</taxon>
        <taxon>Pucciniomycetes</taxon>
        <taxon>Pucciniales</taxon>
        <taxon>Pucciniaceae</taxon>
        <taxon>Puccinia</taxon>
    </lineage>
</organism>
<name>A0ABY7CDI2_9BASI</name>
<gene>
    <name evidence="1" type="ORF">PtA15_2A513</name>
</gene>
<evidence type="ECO:0008006" key="3">
    <source>
        <dbReference type="Google" id="ProtNLM"/>
    </source>
</evidence>
<dbReference type="Proteomes" id="UP001164743">
    <property type="component" value="Chromosome 2A"/>
</dbReference>
<evidence type="ECO:0000313" key="1">
    <source>
        <dbReference type="EMBL" id="WAQ82196.1"/>
    </source>
</evidence>
<sequence length="75" mass="9213">MNNVLFFNRFSLEDAWRWIVLIDWIRLMLSKKPKVFLAHKTLKRLSQFQLMSHKENWRVYVANPIIKIQKKVENL</sequence>
<proteinExistence type="predicted"/>
<accession>A0ABY7CDI2</accession>
<protein>
    <recommendedName>
        <fullName evidence="3">Reverse transcriptase RNase H-like domain-containing protein</fullName>
    </recommendedName>
</protein>
<dbReference type="EMBL" id="CP110422">
    <property type="protein sequence ID" value="WAQ82196.1"/>
    <property type="molecule type" value="Genomic_DNA"/>
</dbReference>
<reference evidence="1" key="1">
    <citation type="submission" date="2022-10" db="EMBL/GenBank/DDBJ databases">
        <title>Puccinia triticina Genome sequencing and assembly.</title>
        <authorList>
            <person name="Li C."/>
        </authorList>
    </citation>
    <scope>NUCLEOTIDE SEQUENCE</scope>
    <source>
        <strain evidence="1">Pt15</strain>
    </source>
</reference>
<dbReference type="GeneID" id="77807435"/>